<name>A0ABP1NQA1_XYLVO</name>
<protein>
    <recommendedName>
        <fullName evidence="10">Kinetochore protein NDC80</fullName>
    </recommendedName>
</protein>
<dbReference type="InterPro" id="IPR055260">
    <property type="entry name" value="Ndc80_CH"/>
</dbReference>
<keyword evidence="3 10" id="KW-0132">Cell division</keyword>
<keyword evidence="2 10" id="KW-0158">Chromosome</keyword>
<dbReference type="PANTHER" id="PTHR10643">
    <property type="entry name" value="KINETOCHORE PROTEIN NDC80"/>
    <property type="match status" value="1"/>
</dbReference>
<comment type="function">
    <text evidence="10">Acts as a component of the essential kinetochore-associated NDC80 complex, which is required for chromosome segregation and spindle checkpoint activity.</text>
</comment>
<gene>
    <name evidence="14" type="ORF">XYLVIOL_LOCUS5947</name>
</gene>
<keyword evidence="5 10" id="KW-0995">Kinetochore</keyword>
<dbReference type="InterPro" id="IPR005550">
    <property type="entry name" value="Kinetochore_Ndc80"/>
</dbReference>
<keyword evidence="9 10" id="KW-0137">Centromere</keyword>
<comment type="similarity">
    <text evidence="1 10">Belongs to the NDC80/HEC1 family.</text>
</comment>
<feature type="coiled-coil region" evidence="11">
    <location>
        <begin position="472"/>
        <end position="574"/>
    </location>
</feature>
<sequence length="627" mass="72714">MSTKNSLGRRSSSNLVRISTHEREDKNLRPESRKTQQLLKPKISISSDTSHIPVARSRISSCDRGSIKGPFLKITGGSSSRVHAGLPTGRRSLSADRVSNLGAKGPRKDTRPLTDKAYQTYMLNKIDNFFSVNNCSSMLNSNGSLKPVTLKMFVEISAYLIKILDIKQILTISNYVEELPKIAKKLHYPGIINKSWLKTANVSHYWPNVLGWISWLVEICEIRTIAIEKYNLESLPFMGGEREAETNKNALVSMLDFYDAWNNEKLEEEALMVEKYLEEIKQQQGISEEELNNANYNLEGAKAKLQEMEENAYKVDEEVKHLQEVVLSLQKDEAKQLNDISTKEEYIKMTNFETEQKNTECNELREQFRLQNVQHDELLTIIKQQPMSKAEKDKVLEKCTEIQNYIYQYDEHLQEIQKELYTMDIKLASINNNLTKSVLAYNKEILMHLSDNIGVDLEELRMPEKGILQPEIMEVLNVKANLMNDLKELLKNKIIEKERSLELHSNELENLQEKMKILEDENSDIVNKIQENKTLMSKIKTETKNEEVKLKEQIKNLQNDIKEIQNAMPDTQQISVQLEDTMDKLEAVRRKKAYIEESAKLFFDKFFEILGEHRNELYNMLIKLNKQ</sequence>
<keyword evidence="8 10" id="KW-0131">Cell cycle</keyword>
<evidence type="ECO:0000256" key="2">
    <source>
        <dbReference type="ARBA" id="ARBA00022454"/>
    </source>
</evidence>
<evidence type="ECO:0000256" key="1">
    <source>
        <dbReference type="ARBA" id="ARBA00007050"/>
    </source>
</evidence>
<dbReference type="Gene3D" id="1.10.418.30">
    <property type="entry name" value="Ncd80 complex, Ncd80 subunit"/>
    <property type="match status" value="1"/>
</dbReference>
<evidence type="ECO:0000256" key="8">
    <source>
        <dbReference type="ARBA" id="ARBA00023306"/>
    </source>
</evidence>
<evidence type="ECO:0000259" key="13">
    <source>
        <dbReference type="Pfam" id="PF03801"/>
    </source>
</evidence>
<dbReference type="InterPro" id="IPR038273">
    <property type="entry name" value="Ndc80_sf"/>
</dbReference>
<feature type="compositionally biased region" description="Basic and acidic residues" evidence="12">
    <location>
        <begin position="19"/>
        <end position="34"/>
    </location>
</feature>
<keyword evidence="7 10" id="KW-0539">Nucleus</keyword>
<feature type="coiled-coil region" evidence="11">
    <location>
        <begin position="263"/>
        <end position="325"/>
    </location>
</feature>
<feature type="region of interest" description="Disordered" evidence="12">
    <location>
        <begin position="1"/>
        <end position="37"/>
    </location>
</feature>
<evidence type="ECO:0000313" key="15">
    <source>
        <dbReference type="Proteomes" id="UP001642520"/>
    </source>
</evidence>
<keyword evidence="6 11" id="KW-0175">Coiled coil</keyword>
<evidence type="ECO:0000256" key="9">
    <source>
        <dbReference type="ARBA" id="ARBA00023328"/>
    </source>
</evidence>
<dbReference type="Pfam" id="PF03801">
    <property type="entry name" value="Ndc80_HEC"/>
    <property type="match status" value="1"/>
</dbReference>
<proteinExistence type="inferred from homology"/>
<dbReference type="EMBL" id="CAXAJV020001293">
    <property type="protein sequence ID" value="CAL7943205.1"/>
    <property type="molecule type" value="Genomic_DNA"/>
</dbReference>
<comment type="subunit">
    <text evidence="10">Component of the NDC80 complex.</text>
</comment>
<evidence type="ECO:0000256" key="5">
    <source>
        <dbReference type="ARBA" id="ARBA00022838"/>
    </source>
</evidence>
<organism evidence="14 15">
    <name type="scientific">Xylocopa violacea</name>
    <name type="common">Violet carpenter bee</name>
    <name type="synonym">Apis violacea</name>
    <dbReference type="NCBI Taxonomy" id="135666"/>
    <lineage>
        <taxon>Eukaryota</taxon>
        <taxon>Metazoa</taxon>
        <taxon>Ecdysozoa</taxon>
        <taxon>Arthropoda</taxon>
        <taxon>Hexapoda</taxon>
        <taxon>Insecta</taxon>
        <taxon>Pterygota</taxon>
        <taxon>Neoptera</taxon>
        <taxon>Endopterygota</taxon>
        <taxon>Hymenoptera</taxon>
        <taxon>Apocrita</taxon>
        <taxon>Aculeata</taxon>
        <taxon>Apoidea</taxon>
        <taxon>Anthophila</taxon>
        <taxon>Apidae</taxon>
        <taxon>Xylocopa</taxon>
        <taxon>Xylocopa</taxon>
    </lineage>
</organism>
<feature type="region of interest" description="Disordered" evidence="12">
    <location>
        <begin position="82"/>
        <end position="110"/>
    </location>
</feature>
<evidence type="ECO:0000256" key="10">
    <source>
        <dbReference type="RuleBase" id="RU368072"/>
    </source>
</evidence>
<evidence type="ECO:0000256" key="3">
    <source>
        <dbReference type="ARBA" id="ARBA00022618"/>
    </source>
</evidence>
<feature type="domain" description="Kinetochore protein Ndc80 CH" evidence="13">
    <location>
        <begin position="105"/>
        <end position="221"/>
    </location>
</feature>
<comment type="caution">
    <text evidence="14">The sequence shown here is derived from an EMBL/GenBank/DDBJ whole genome shotgun (WGS) entry which is preliminary data.</text>
</comment>
<accession>A0ABP1NQA1</accession>
<evidence type="ECO:0000256" key="6">
    <source>
        <dbReference type="ARBA" id="ARBA00023054"/>
    </source>
</evidence>
<evidence type="ECO:0000256" key="7">
    <source>
        <dbReference type="ARBA" id="ARBA00023242"/>
    </source>
</evidence>
<keyword evidence="15" id="KW-1185">Reference proteome</keyword>
<evidence type="ECO:0000313" key="14">
    <source>
        <dbReference type="EMBL" id="CAL7943205.1"/>
    </source>
</evidence>
<evidence type="ECO:0000256" key="12">
    <source>
        <dbReference type="SAM" id="MobiDB-lite"/>
    </source>
</evidence>
<dbReference type="Proteomes" id="UP001642520">
    <property type="component" value="Unassembled WGS sequence"/>
</dbReference>
<evidence type="ECO:0000256" key="11">
    <source>
        <dbReference type="SAM" id="Coils"/>
    </source>
</evidence>
<reference evidence="14 15" key="1">
    <citation type="submission" date="2024-08" db="EMBL/GenBank/DDBJ databases">
        <authorList>
            <person name="Will J Nash"/>
            <person name="Angela Man"/>
            <person name="Seanna McTaggart"/>
            <person name="Kendall Baker"/>
            <person name="Tom Barker"/>
            <person name="Leah Catchpole"/>
            <person name="Alex Durrant"/>
            <person name="Karim Gharbi"/>
            <person name="Naomi Irish"/>
            <person name="Gemy Kaithakottil"/>
            <person name="Debby Ku"/>
            <person name="Aaliyah Providence"/>
            <person name="Felix Shaw"/>
            <person name="David Swarbreck"/>
            <person name="Chris Watkins"/>
            <person name="Ann M. McCartney"/>
            <person name="Giulio Formenti"/>
            <person name="Alice Mouton"/>
            <person name="Noel Vella"/>
            <person name="Bjorn M von Reumont"/>
            <person name="Adriana Vella"/>
            <person name="Wilfried Haerty"/>
        </authorList>
    </citation>
    <scope>NUCLEOTIDE SEQUENCE [LARGE SCALE GENOMIC DNA]</scope>
</reference>
<dbReference type="PANTHER" id="PTHR10643:SF2">
    <property type="entry name" value="KINETOCHORE PROTEIN NDC80 HOMOLOG"/>
    <property type="match status" value="1"/>
</dbReference>
<keyword evidence="4 10" id="KW-0498">Mitosis</keyword>
<comment type="subcellular location">
    <subcellularLocation>
        <location evidence="10">Chromosome</location>
        <location evidence="10">Centromere</location>
        <location evidence="10">Kinetochore</location>
    </subcellularLocation>
    <subcellularLocation>
        <location evidence="10">Nucleus</location>
    </subcellularLocation>
</comment>
<feature type="compositionally biased region" description="Polar residues" evidence="12">
    <location>
        <begin position="1"/>
        <end position="17"/>
    </location>
</feature>
<evidence type="ECO:0000256" key="4">
    <source>
        <dbReference type="ARBA" id="ARBA00022776"/>
    </source>
</evidence>